<sequence length="1616" mass="176129">MVMIGFISAMLMTGLQPVYAGVIISEIMYNPVDGADGTDGDEFEFIELYNTGSSAISLANAYFSKGIDYTFTSAASISPGAYLVIVKDRTNFESRYPGVTIAAGTYTGSLDNDGEKVTLKDSAGETIISADYNDGDEWPEHADGDGASLTIKDTSGDPDAPETWCASARLHGTPGTSGSCAVENIVINEVLPHTDLPDKDTIELYNLTGSSVSITGWYLSDDITDPTKFQIPSQTVSAHGYATFDEDDFTSFALSELGDSVFLTAPDGANLKLVDAVKFKASENGVSFGRYPNGTGALVTLASLTLGSENSGPNVGPVIISEVMYNPSSDGDPLTDDDLLKEYIELHNVSGSTVNLEDWKLDNAVEFTFPANTTIPANGYIIFTGAPNIANFQAAYGLGSSVTVYNSWDGKLANSGESVRLYKPGDPESDGTVPYILVDRVDYKDESPWPVGSDGAGHSIERKASPGLGTDPANWQGSPIGGTPGAVNSASVDTPAVIISEVMSATSERLLRWENGVPKLGFGPSWYESGYDDSQWQAGTAPFGFGTDMGTNLESDMRYKTPSVYLRCTFSASAVTNASLQLDVNYDDGFIAYLNGKEIARKNMGPTNGFAYHDQPAFNSGYDVTGVAKTDSISFNQSLISGTNVLSIQVHNQEVENEKLRFSAVLKKNTTTLVSNTGWKYFVGVAEPSGGITDFSLVSDLDGDFCDWIELYNADSQTASLEGWTLTDDSGDSAKWIFPAGTTLGAGEYLLVMATGLDTTGEYVHTNFGLDSGGEYLGLYNSAGELVSEIPEIGKQRYFQSYGWDGQAYKYSETPTPGTQNTGTTLTCLVDKPDFDHDAGFYDAVSLTITTETAGAQIYYTTDGTEPTEASTLYTGPVSVSASQSIRARAFKAGCVASSVRTATFLIGEPTALKSLPAACLVGDSERSLFKPHGVTAIQGGDWVAQEYDWDKPWFPDTPDDYNMLINRGQPYERPASVEVFYSDKEDRIQNNCGIRFAASDYSRVRSTLKEIGEPGVWGKWNSREKPSFNLNFRNIYGDDRLKSPLMQESEVKSFASLRLRAGNNDHRNPFIIDELTRRLFLDMGHIDSRGILVNLFVNGEFRGFYNLTERMKEEFFQDWYDSEEEWDIRKVWRMDEGDNIAWDSMVNDSKAKDLGSLTNYKNFANKHMDVENFADYMLINIYGATWDWPGNNWVASRERSSQGKFRFHVWDAEGAFGLNGKRDSDYNIIDKYLANEKYYGYGWELCILYTQLVKSPEFRLLFADRVQKHFFNNGALTKQNITAQFEKLRDKINPIMNHVYSQDVNDSIPNWIETRQDNMLTQLQDAGLWPDVSVPTFTQSGSAFTLTQTGSGTIYYTTDGTDPRVEGGAVNSSASVYSNSVSPDQSTLIKARVKNGTEWGPLLEASYVNNDLMALKITEIMYNPAEGDSLEFVEIQNTGTKTLNLSGVTFSEGIDFTFSDGSSVGPGGFKVIVHNASEFESKYPDVTVAGEYADSKLNDGGELLTLSDGVGTALFSVEYDNSTPWPETPDGNGGSLVLIAPDSDPDDSANWKTSLLRDGSPGSDEREPDLSDAIAALQAATGITPDQSLLSDISGDDRTGIEEAIFILQIVAGTR</sequence>
<feature type="domain" description="LTD" evidence="2">
    <location>
        <begin position="686"/>
        <end position="796"/>
    </location>
</feature>
<protein>
    <recommendedName>
        <fullName evidence="2">LTD domain-containing protein</fullName>
    </recommendedName>
</protein>
<evidence type="ECO:0000256" key="1">
    <source>
        <dbReference type="SAM" id="MobiDB-lite"/>
    </source>
</evidence>
<dbReference type="Pfam" id="PF13287">
    <property type="entry name" value="Fn3_assoc"/>
    <property type="match status" value="1"/>
</dbReference>
<comment type="caution">
    <text evidence="3">The sequence shown here is derived from an EMBL/GenBank/DDBJ whole genome shotgun (WGS) entry which is preliminary data.</text>
</comment>
<evidence type="ECO:0000259" key="2">
    <source>
        <dbReference type="PROSITE" id="PS51841"/>
    </source>
</evidence>
<feature type="domain" description="LTD" evidence="2">
    <location>
        <begin position="302"/>
        <end position="445"/>
    </location>
</feature>
<dbReference type="Gene3D" id="2.60.120.260">
    <property type="entry name" value="Galactose-binding domain-like"/>
    <property type="match status" value="1"/>
</dbReference>
<reference evidence="4" key="2">
    <citation type="submission" date="2019-01" db="EMBL/GenBank/DDBJ databases">
        <title>Genome sequence of Desulfonema ishimotonii strain Tokyo 01.</title>
        <authorList>
            <person name="Fukui M."/>
        </authorList>
    </citation>
    <scope>NUCLEOTIDE SEQUENCE [LARGE SCALE GENOMIC DNA]</scope>
    <source>
        <strain evidence="4">Tokyo 01</strain>
    </source>
</reference>
<dbReference type="SUPFAM" id="SSF74853">
    <property type="entry name" value="Lamin A/C globular tail domain"/>
    <property type="match status" value="5"/>
</dbReference>
<feature type="domain" description="LTD" evidence="2">
    <location>
        <begin position="176"/>
        <end position="281"/>
    </location>
</feature>
<organism evidence="3 4">
    <name type="scientific">Desulfonema ishimotonii</name>
    <dbReference type="NCBI Taxonomy" id="45657"/>
    <lineage>
        <taxon>Bacteria</taxon>
        <taxon>Pseudomonadati</taxon>
        <taxon>Thermodesulfobacteriota</taxon>
        <taxon>Desulfobacteria</taxon>
        <taxon>Desulfobacterales</taxon>
        <taxon>Desulfococcaceae</taxon>
        <taxon>Desulfonema</taxon>
    </lineage>
</organism>
<feature type="region of interest" description="Disordered" evidence="1">
    <location>
        <begin position="133"/>
        <end position="160"/>
    </location>
</feature>
<keyword evidence="4" id="KW-1185">Reference proteome</keyword>
<dbReference type="PROSITE" id="PS51841">
    <property type="entry name" value="LTD"/>
    <property type="match status" value="4"/>
</dbReference>
<name>A0A401FQF1_9BACT</name>
<dbReference type="InterPro" id="IPR036415">
    <property type="entry name" value="Lamin_tail_dom_sf"/>
</dbReference>
<dbReference type="EMBL" id="BEXT01000001">
    <property type="protein sequence ID" value="GBC59197.1"/>
    <property type="molecule type" value="Genomic_DNA"/>
</dbReference>
<dbReference type="Proteomes" id="UP000288096">
    <property type="component" value="Unassembled WGS sequence"/>
</dbReference>
<dbReference type="Gene3D" id="2.60.40.1260">
    <property type="entry name" value="Lamin Tail domain"/>
    <property type="match status" value="3"/>
</dbReference>
<dbReference type="Pfam" id="PF08757">
    <property type="entry name" value="CotH"/>
    <property type="match status" value="1"/>
</dbReference>
<dbReference type="InterPro" id="IPR059177">
    <property type="entry name" value="GH29D-like_dom"/>
</dbReference>
<accession>A0A401FQF1</accession>
<dbReference type="SUPFAM" id="SSF49785">
    <property type="entry name" value="Galactose-binding domain-like"/>
    <property type="match status" value="1"/>
</dbReference>
<feature type="domain" description="LTD" evidence="2">
    <location>
        <begin position="17"/>
        <end position="134"/>
    </location>
</feature>
<dbReference type="InterPro" id="IPR001322">
    <property type="entry name" value="Lamin_tail_dom"/>
</dbReference>
<dbReference type="Pfam" id="PF00932">
    <property type="entry name" value="LTD"/>
    <property type="match status" value="5"/>
</dbReference>
<dbReference type="InterPro" id="IPR026876">
    <property type="entry name" value="Fn3_assoc_repeat"/>
</dbReference>
<dbReference type="InterPro" id="IPR008979">
    <property type="entry name" value="Galactose-bd-like_sf"/>
</dbReference>
<reference evidence="4" key="1">
    <citation type="submission" date="2017-11" db="EMBL/GenBank/DDBJ databases">
        <authorList>
            <person name="Watanabe M."/>
            <person name="Kojima H."/>
        </authorList>
    </citation>
    <scope>NUCLEOTIDE SEQUENCE [LARGE SCALE GENOMIC DNA]</scope>
    <source>
        <strain evidence="4">Tokyo 01</strain>
    </source>
</reference>
<dbReference type="InterPro" id="IPR014867">
    <property type="entry name" value="Spore_coat_CotH_CotH2/3/7"/>
</dbReference>
<dbReference type="Pfam" id="PF13290">
    <property type="entry name" value="CHB_HEX_C_1"/>
    <property type="match status" value="1"/>
</dbReference>
<feature type="region of interest" description="Disordered" evidence="1">
    <location>
        <begin position="1522"/>
        <end position="1550"/>
    </location>
</feature>
<gene>
    <name evidence="3" type="ORF">DENIS_0133</name>
</gene>
<evidence type="ECO:0000313" key="3">
    <source>
        <dbReference type="EMBL" id="GBC59197.1"/>
    </source>
</evidence>
<proteinExistence type="predicted"/>
<evidence type="ECO:0000313" key="4">
    <source>
        <dbReference type="Proteomes" id="UP000288096"/>
    </source>
</evidence>